<dbReference type="PANTHER" id="PTHR43685:SF3">
    <property type="entry name" value="SLR2126 PROTEIN"/>
    <property type="match status" value="1"/>
</dbReference>
<protein>
    <submittedName>
        <fullName evidence="2">Glycosyltransferase family 2 protein</fullName>
    </submittedName>
</protein>
<evidence type="ECO:0000256" key="1">
    <source>
        <dbReference type="SAM" id="Phobius"/>
    </source>
</evidence>
<accession>A0A4U3MID8</accession>
<dbReference type="AlphaFoldDB" id="A0A4U3MID8"/>
<dbReference type="PANTHER" id="PTHR43685">
    <property type="entry name" value="GLYCOSYLTRANSFERASE"/>
    <property type="match status" value="1"/>
</dbReference>
<keyword evidence="1" id="KW-0812">Transmembrane</keyword>
<dbReference type="Proteomes" id="UP000308705">
    <property type="component" value="Unassembled WGS sequence"/>
</dbReference>
<gene>
    <name evidence="2" type="ORF">FDA94_14100</name>
</gene>
<name>A0A4U3MID8_9ACTN</name>
<keyword evidence="1" id="KW-1133">Transmembrane helix</keyword>
<keyword evidence="1" id="KW-0472">Membrane</keyword>
<dbReference type="Pfam" id="PF13641">
    <property type="entry name" value="Glyco_tranf_2_3"/>
    <property type="match status" value="1"/>
</dbReference>
<sequence length="933" mass="99334">MHSVTAIVVAHDGSRWLRDTLRAVLAQTRPIDRGVGVDNGSRDGSRDLLGEAFGKHSVVQMPRSSGFAEAVHEVVRRLPKAPGDTEWIWLIHDDCAPDARALEFLLHAADEYPETAVLGPKLRDWLDRKLLLEVGVTVARSGRRETGLEAREYDQGQHDAEPRGVRDVLAVSSAGMLIRRDVWDELGGLDAKLPLFRDDLDFCWRARAAGHRVLAVTAAVAWHAEASSKRRRRIAASDDHPRRLARRYSLFVLMANLPFWTMLWSLVRNTVGSLIRTVLFLVAKQPAHAVDELAAIGSVLFHPLRLRRARKARKASRAGYQLVKPMFSPPSLAFRRIWEMVQNQLSGGGPMDSAGRHHAVQQPGAEEGDELLNDDDGFLRRTFASPGVRLFVLLTAVAIAAERDLLTGGMLGGGALVPVAGGASDLWAFYTGEWAPPYVAVLAVLSTVTLGKTWLAVSILLLGCVPLSGLSAYLATRSFVSYRPARVWMAATYALLPVATGVVASGRIGSAVVFILLPVYASLATKVLADTRPVSFNRVARRAAWGLGLLLAVGTAFAPILYVFVAVLGLLAALSFGGVKRGVGGNLLIALGAPLLLLGPWLATIVRDPVRILREAGLPMTSSPRLAPEALLTLNPGGPGTPPIWATAGLLAVALGALLLRRHQFIVAVGWGVAIVGVLAATVVSRMSTWPGVPLAFAATGLLVSTALAAHRVAEFRKAGGLRKAGAFLIVLVAFATPVAAATLWIMDRAEGPLERGVRSPLPAIAEAQSKPGQGTLLIRAAAGGSTGGLTYTVLHGRTPVIGESERAAYGSDFTDAVAGLASGRGGTDAAKLAGRGIAFVSVPAPIDPALRRALDSEPTMARVTLTDRAGLWRMTGTVTPERPPADDAWHRWWLYGQGALVVIVLILAAPGARTAEAEAPEEIPAGRERVAV</sequence>
<keyword evidence="2" id="KW-0808">Transferase</keyword>
<comment type="caution">
    <text evidence="2">The sequence shown here is derived from an EMBL/GenBank/DDBJ whole genome shotgun (WGS) entry which is preliminary data.</text>
</comment>
<dbReference type="OrthoDB" id="3734530at2"/>
<dbReference type="GO" id="GO:0016740">
    <property type="term" value="F:transferase activity"/>
    <property type="evidence" value="ECO:0007669"/>
    <property type="project" value="UniProtKB-KW"/>
</dbReference>
<feature type="transmembrane region" description="Helical" evidence="1">
    <location>
        <begin position="586"/>
        <end position="606"/>
    </location>
</feature>
<feature type="transmembrane region" description="Helical" evidence="1">
    <location>
        <begin position="665"/>
        <end position="683"/>
    </location>
</feature>
<dbReference type="SUPFAM" id="SSF53448">
    <property type="entry name" value="Nucleotide-diphospho-sugar transferases"/>
    <property type="match status" value="1"/>
</dbReference>
<keyword evidence="3" id="KW-1185">Reference proteome</keyword>
<dbReference type="EMBL" id="SZQA01000011">
    <property type="protein sequence ID" value="TKK88419.1"/>
    <property type="molecule type" value="Genomic_DNA"/>
</dbReference>
<organism evidence="2 3">
    <name type="scientific">Herbidospora galbida</name>
    <dbReference type="NCBI Taxonomy" id="2575442"/>
    <lineage>
        <taxon>Bacteria</taxon>
        <taxon>Bacillati</taxon>
        <taxon>Actinomycetota</taxon>
        <taxon>Actinomycetes</taxon>
        <taxon>Streptosporangiales</taxon>
        <taxon>Streptosporangiaceae</taxon>
        <taxon>Herbidospora</taxon>
    </lineage>
</organism>
<dbReference type="RefSeq" id="WP_137247501.1">
    <property type="nucleotide sequence ID" value="NZ_SZQA01000011.1"/>
</dbReference>
<reference evidence="2 3" key="1">
    <citation type="submission" date="2019-04" db="EMBL/GenBank/DDBJ databases">
        <title>Herbidospora sp. NEAU-GS14.nov., a novel actinomycete isolated from soil.</title>
        <authorList>
            <person name="Han L."/>
        </authorList>
    </citation>
    <scope>NUCLEOTIDE SEQUENCE [LARGE SCALE GENOMIC DNA]</scope>
    <source>
        <strain evidence="2 3">NEAU-GS14</strain>
    </source>
</reference>
<feature type="transmembrane region" description="Helical" evidence="1">
    <location>
        <begin position="726"/>
        <end position="747"/>
    </location>
</feature>
<dbReference type="InterPro" id="IPR029044">
    <property type="entry name" value="Nucleotide-diphossugar_trans"/>
</dbReference>
<feature type="transmembrane region" description="Helical" evidence="1">
    <location>
        <begin position="454"/>
        <end position="475"/>
    </location>
</feature>
<evidence type="ECO:0000313" key="3">
    <source>
        <dbReference type="Proteomes" id="UP000308705"/>
    </source>
</evidence>
<dbReference type="InterPro" id="IPR050834">
    <property type="entry name" value="Glycosyltransf_2"/>
</dbReference>
<dbReference type="Gene3D" id="3.90.550.10">
    <property type="entry name" value="Spore Coat Polysaccharide Biosynthesis Protein SpsA, Chain A"/>
    <property type="match status" value="1"/>
</dbReference>
<feature type="transmembrane region" description="Helical" evidence="1">
    <location>
        <begin position="549"/>
        <end position="574"/>
    </location>
</feature>
<evidence type="ECO:0000313" key="2">
    <source>
        <dbReference type="EMBL" id="TKK88419.1"/>
    </source>
</evidence>
<feature type="transmembrane region" description="Helical" evidence="1">
    <location>
        <begin position="695"/>
        <end position="714"/>
    </location>
</feature>
<proteinExistence type="predicted"/>
<feature type="transmembrane region" description="Helical" evidence="1">
    <location>
        <begin position="643"/>
        <end position="660"/>
    </location>
</feature>